<evidence type="ECO:0000313" key="1">
    <source>
        <dbReference type="EMBL" id="KAH8011301.1"/>
    </source>
</evidence>
<sequence length="194" mass="21765">MSHSELLTVEMDHDYGLEFYALASSLIPSDPLKGVLTNSATSLNLKLTNDTETTLSFKLLLTAPFSVSGVDPKTCLVTSHSDRENGGHHFVLSALQNMLVKVSFHTTLELLTYQHLPEDQMLSGVQMLQLEKGDKILEFKQDLIIEHSNKATQVFRSLDHLKIEKLAQSVLLNVNWSLVKLRLKAFFSSCCMRC</sequence>
<accession>A0ACB8FW80</accession>
<dbReference type="Proteomes" id="UP000827872">
    <property type="component" value="Linkage Group LG11"/>
</dbReference>
<organism evidence="1 2">
    <name type="scientific">Sphaerodactylus townsendi</name>
    <dbReference type="NCBI Taxonomy" id="933632"/>
    <lineage>
        <taxon>Eukaryota</taxon>
        <taxon>Metazoa</taxon>
        <taxon>Chordata</taxon>
        <taxon>Craniata</taxon>
        <taxon>Vertebrata</taxon>
        <taxon>Euteleostomi</taxon>
        <taxon>Lepidosauria</taxon>
        <taxon>Squamata</taxon>
        <taxon>Bifurcata</taxon>
        <taxon>Gekkota</taxon>
        <taxon>Sphaerodactylidae</taxon>
        <taxon>Sphaerodactylus</taxon>
    </lineage>
</organism>
<comment type="caution">
    <text evidence="1">The sequence shown here is derived from an EMBL/GenBank/DDBJ whole genome shotgun (WGS) entry which is preliminary data.</text>
</comment>
<proteinExistence type="predicted"/>
<keyword evidence="2" id="KW-1185">Reference proteome</keyword>
<evidence type="ECO:0000313" key="2">
    <source>
        <dbReference type="Proteomes" id="UP000827872"/>
    </source>
</evidence>
<reference evidence="1" key="1">
    <citation type="submission" date="2021-08" db="EMBL/GenBank/DDBJ databases">
        <title>The first chromosome-level gecko genome reveals the dynamic sex chromosomes of Neotropical dwarf geckos (Sphaerodactylidae: Sphaerodactylus).</title>
        <authorList>
            <person name="Pinto B.J."/>
            <person name="Keating S.E."/>
            <person name="Gamble T."/>
        </authorList>
    </citation>
    <scope>NUCLEOTIDE SEQUENCE</scope>
    <source>
        <strain evidence="1">TG3544</strain>
    </source>
</reference>
<gene>
    <name evidence="1" type="ORF">K3G42_021499</name>
</gene>
<protein>
    <submittedName>
        <fullName evidence="1">Uncharacterized protein</fullName>
    </submittedName>
</protein>
<name>A0ACB8FW80_9SAUR</name>
<dbReference type="EMBL" id="CM037624">
    <property type="protein sequence ID" value="KAH8011301.1"/>
    <property type="molecule type" value="Genomic_DNA"/>
</dbReference>